<gene>
    <name evidence="7" type="ORF">CLOLEP_00236</name>
</gene>
<dbReference type="eggNOG" id="COG0524">
    <property type="taxonomic scope" value="Bacteria"/>
</dbReference>
<dbReference type="SUPFAM" id="SSF53613">
    <property type="entry name" value="Ribokinase-like"/>
    <property type="match status" value="1"/>
</dbReference>
<dbReference type="EMBL" id="ABCB02000009">
    <property type="protein sequence ID" value="EDO63020.1"/>
    <property type="molecule type" value="Genomic_DNA"/>
</dbReference>
<dbReference type="Proteomes" id="UP000003490">
    <property type="component" value="Unassembled WGS sequence"/>
</dbReference>
<dbReference type="GO" id="GO:0016301">
    <property type="term" value="F:kinase activity"/>
    <property type="evidence" value="ECO:0007669"/>
    <property type="project" value="UniProtKB-KW"/>
</dbReference>
<reference evidence="7 8" key="2">
    <citation type="submission" date="2007-08" db="EMBL/GenBank/DDBJ databases">
        <authorList>
            <person name="Fulton L."/>
            <person name="Clifton S."/>
            <person name="Fulton B."/>
            <person name="Xu J."/>
            <person name="Minx P."/>
            <person name="Pepin K.H."/>
            <person name="Johnson M."/>
            <person name="Thiruvilangam P."/>
            <person name="Bhonagiri V."/>
            <person name="Nash W.E."/>
            <person name="Wang C."/>
            <person name="Mardis E.R."/>
            <person name="Wilson R.K."/>
        </authorList>
    </citation>
    <scope>NUCLEOTIDE SEQUENCE [LARGE SCALE GENOMIC DNA]</scope>
    <source>
        <strain evidence="7 8">DSM 753</strain>
    </source>
</reference>
<dbReference type="InterPro" id="IPR029056">
    <property type="entry name" value="Ribokinase-like"/>
</dbReference>
<dbReference type="InterPro" id="IPR050306">
    <property type="entry name" value="PfkB_Carbo_kinase"/>
</dbReference>
<dbReference type="PANTHER" id="PTHR43085">
    <property type="entry name" value="HEXOKINASE FAMILY MEMBER"/>
    <property type="match status" value="1"/>
</dbReference>
<evidence type="ECO:0000256" key="4">
    <source>
        <dbReference type="ARBA" id="ARBA00022777"/>
    </source>
</evidence>
<dbReference type="InterPro" id="IPR011611">
    <property type="entry name" value="PfkB_dom"/>
</dbReference>
<evidence type="ECO:0000313" key="8">
    <source>
        <dbReference type="Proteomes" id="UP000003490"/>
    </source>
</evidence>
<keyword evidence="3" id="KW-0547">Nucleotide-binding</keyword>
<comment type="caution">
    <text evidence="7">The sequence shown here is derived from an EMBL/GenBank/DDBJ whole genome shotgun (WGS) entry which is preliminary data.</text>
</comment>
<reference evidence="7 8" key="1">
    <citation type="submission" date="2007-08" db="EMBL/GenBank/DDBJ databases">
        <title>Draft genome sequence of Clostridium leptum (DSM 753).</title>
        <authorList>
            <person name="Sudarsanam P."/>
            <person name="Ley R."/>
            <person name="Guruge J."/>
            <person name="Turnbaugh P.J."/>
            <person name="Mahowald M."/>
            <person name="Liep D."/>
            <person name="Gordon J."/>
        </authorList>
    </citation>
    <scope>NUCLEOTIDE SEQUENCE [LARGE SCALE GENOMIC DNA]</scope>
    <source>
        <strain evidence="7 8">DSM 753</strain>
    </source>
</reference>
<name>A7VNW0_9FIRM</name>
<keyword evidence="5" id="KW-0067">ATP-binding</keyword>
<comment type="similarity">
    <text evidence="1">Belongs to the carbohydrate kinase PfkB family.</text>
</comment>
<dbReference type="Pfam" id="PF00294">
    <property type="entry name" value="PfkB"/>
    <property type="match status" value="1"/>
</dbReference>
<dbReference type="CDD" id="cd01167">
    <property type="entry name" value="bac_FRK"/>
    <property type="match status" value="1"/>
</dbReference>
<sequence length="323" mass="35288">MRMYDVVALGELLIDFVHQGNNDVGYPLMQGNPGGAPGNFLSTLSKFGAKTGFLGKVGSDRFGRMLVKTFRDAGVETKGILVDDRYFTTLAFVTLDDSGDREFSFARKPGADTMLTIDELPKDLVTETKVFHFGTLSMTGEPARSTTKEAVRMAKEAGAMITFDPNLRRPLWSSMELAREQMLWGLRHADVVKIGQDELEFIFEGQDFKDSAKKLVEDFGVKLVFATMGKEGCYFINRQGSGQVPTFQEVKTIDTTGAGDIFGGSAVYQVFASGIAPEQLSTERLAEIVRFANAAASLSTTKHGGIPSIPSKEEVEAFLSRGE</sequence>
<evidence type="ECO:0000256" key="3">
    <source>
        <dbReference type="ARBA" id="ARBA00022741"/>
    </source>
</evidence>
<evidence type="ECO:0000256" key="2">
    <source>
        <dbReference type="ARBA" id="ARBA00022679"/>
    </source>
</evidence>
<evidence type="ECO:0000256" key="1">
    <source>
        <dbReference type="ARBA" id="ARBA00010688"/>
    </source>
</evidence>
<protein>
    <submittedName>
        <fullName evidence="7">Kinase, PfkB family</fullName>
    </submittedName>
</protein>
<evidence type="ECO:0000256" key="5">
    <source>
        <dbReference type="ARBA" id="ARBA00022840"/>
    </source>
</evidence>
<accession>A7VNW0</accession>
<organism evidence="7 8">
    <name type="scientific">[Clostridium] leptum DSM 753</name>
    <dbReference type="NCBI Taxonomy" id="428125"/>
    <lineage>
        <taxon>Bacteria</taxon>
        <taxon>Bacillati</taxon>
        <taxon>Bacillota</taxon>
        <taxon>Clostridia</taxon>
        <taxon>Eubacteriales</taxon>
        <taxon>Oscillospiraceae</taxon>
        <taxon>Oscillospiraceae incertae sedis</taxon>
    </lineage>
</organism>
<dbReference type="HOGENOM" id="CLU_027634_6_1_9"/>
<dbReference type="PANTHER" id="PTHR43085:SF1">
    <property type="entry name" value="PSEUDOURIDINE KINASE-RELATED"/>
    <property type="match status" value="1"/>
</dbReference>
<dbReference type="AlphaFoldDB" id="A7VNW0"/>
<keyword evidence="4 7" id="KW-0418">Kinase</keyword>
<proteinExistence type="inferred from homology"/>
<evidence type="ECO:0000313" key="7">
    <source>
        <dbReference type="EMBL" id="EDO63020.1"/>
    </source>
</evidence>
<feature type="domain" description="Carbohydrate kinase PfkB" evidence="6">
    <location>
        <begin position="5"/>
        <end position="311"/>
    </location>
</feature>
<keyword evidence="2" id="KW-0808">Transferase</keyword>
<dbReference type="Gene3D" id="3.40.1190.20">
    <property type="match status" value="1"/>
</dbReference>
<evidence type="ECO:0000259" key="6">
    <source>
        <dbReference type="Pfam" id="PF00294"/>
    </source>
</evidence>
<dbReference type="GO" id="GO:0005524">
    <property type="term" value="F:ATP binding"/>
    <property type="evidence" value="ECO:0007669"/>
    <property type="project" value="UniProtKB-KW"/>
</dbReference>